<reference evidence="2" key="1">
    <citation type="submission" date="2022-11" db="EMBL/GenBank/DDBJ databases">
        <authorList>
            <person name="Petersen C."/>
        </authorList>
    </citation>
    <scope>NUCLEOTIDE SEQUENCE</scope>
    <source>
        <strain evidence="2">IBT 30761</strain>
    </source>
</reference>
<evidence type="ECO:0000256" key="1">
    <source>
        <dbReference type="SAM" id="MobiDB-lite"/>
    </source>
</evidence>
<dbReference type="AlphaFoldDB" id="A0A9W9FMS7"/>
<feature type="region of interest" description="Disordered" evidence="1">
    <location>
        <begin position="1"/>
        <end position="55"/>
    </location>
</feature>
<dbReference type="GeneID" id="81354772"/>
<protein>
    <submittedName>
        <fullName evidence="2">Uncharacterized protein</fullName>
    </submittedName>
</protein>
<proteinExistence type="predicted"/>
<organism evidence="2 3">
    <name type="scientific">Penicillium argentinense</name>
    <dbReference type="NCBI Taxonomy" id="1131581"/>
    <lineage>
        <taxon>Eukaryota</taxon>
        <taxon>Fungi</taxon>
        <taxon>Dikarya</taxon>
        <taxon>Ascomycota</taxon>
        <taxon>Pezizomycotina</taxon>
        <taxon>Eurotiomycetes</taxon>
        <taxon>Eurotiomycetidae</taxon>
        <taxon>Eurotiales</taxon>
        <taxon>Aspergillaceae</taxon>
        <taxon>Penicillium</taxon>
    </lineage>
</organism>
<dbReference type="RefSeq" id="XP_056476150.1">
    <property type="nucleotide sequence ID" value="XM_056615793.1"/>
</dbReference>
<feature type="compositionally biased region" description="Acidic residues" evidence="1">
    <location>
        <begin position="19"/>
        <end position="41"/>
    </location>
</feature>
<dbReference type="EMBL" id="JAPQKI010000004">
    <property type="protein sequence ID" value="KAJ5102770.1"/>
    <property type="molecule type" value="Genomic_DNA"/>
</dbReference>
<sequence>MLDQSRLSPLSLEFMEPISDNEEEGCQEELQEEDSDNDIDELAIPHSSKRPVDSLDLDDSTLLEETVFDGIQTRTGRIRKKPRLPDGFEIGKP</sequence>
<accession>A0A9W9FMS7</accession>
<name>A0A9W9FMS7_9EURO</name>
<evidence type="ECO:0000313" key="3">
    <source>
        <dbReference type="Proteomes" id="UP001149074"/>
    </source>
</evidence>
<reference evidence="2" key="2">
    <citation type="journal article" date="2023" name="IMA Fungus">
        <title>Comparative genomic study of the Penicillium genus elucidates a diverse pangenome and 15 lateral gene transfer events.</title>
        <authorList>
            <person name="Petersen C."/>
            <person name="Sorensen T."/>
            <person name="Nielsen M.R."/>
            <person name="Sondergaard T.E."/>
            <person name="Sorensen J.L."/>
            <person name="Fitzpatrick D.A."/>
            <person name="Frisvad J.C."/>
            <person name="Nielsen K.L."/>
        </authorList>
    </citation>
    <scope>NUCLEOTIDE SEQUENCE</scope>
    <source>
        <strain evidence="2">IBT 30761</strain>
    </source>
</reference>
<dbReference type="Proteomes" id="UP001149074">
    <property type="component" value="Unassembled WGS sequence"/>
</dbReference>
<keyword evidence="3" id="KW-1185">Reference proteome</keyword>
<evidence type="ECO:0000313" key="2">
    <source>
        <dbReference type="EMBL" id="KAJ5102770.1"/>
    </source>
</evidence>
<comment type="caution">
    <text evidence="2">The sequence shown here is derived from an EMBL/GenBank/DDBJ whole genome shotgun (WGS) entry which is preliminary data.</text>
</comment>
<gene>
    <name evidence="2" type="ORF">N7532_003299</name>
</gene>